<protein>
    <submittedName>
        <fullName evidence="2">Uncharacterized protein</fullName>
    </submittedName>
</protein>
<dbReference type="AlphaFoldDB" id="A0A917ZCI0"/>
<evidence type="ECO:0000256" key="1">
    <source>
        <dbReference type="SAM" id="Coils"/>
    </source>
</evidence>
<accession>A0A917ZCI0</accession>
<sequence length="107" mass="12366">MTNTDLEAQIAKLQQLEANIEASKRERIEELAAERDRKSEEFVSDLREKARLKQEREQQRQEEINRIQEEQKAELARKREAKAAAKKARAEARKAEALARLAAKKPG</sequence>
<name>A0A917ZCI0_9GAMM</name>
<evidence type="ECO:0000313" key="2">
    <source>
        <dbReference type="EMBL" id="GGO80333.1"/>
    </source>
</evidence>
<gene>
    <name evidence="2" type="ORF">GCM10011348_16740</name>
</gene>
<dbReference type="EMBL" id="BMLT01000004">
    <property type="protein sequence ID" value="GGO80333.1"/>
    <property type="molecule type" value="Genomic_DNA"/>
</dbReference>
<organism evidence="2 3">
    <name type="scientific">Marinobacterium nitratireducens</name>
    <dbReference type="NCBI Taxonomy" id="518897"/>
    <lineage>
        <taxon>Bacteria</taxon>
        <taxon>Pseudomonadati</taxon>
        <taxon>Pseudomonadota</taxon>
        <taxon>Gammaproteobacteria</taxon>
        <taxon>Oceanospirillales</taxon>
        <taxon>Oceanospirillaceae</taxon>
        <taxon>Marinobacterium</taxon>
    </lineage>
</organism>
<reference evidence="2 3" key="1">
    <citation type="journal article" date="2014" name="Int. J. Syst. Evol. Microbiol.">
        <title>Complete genome sequence of Corynebacterium casei LMG S-19264T (=DSM 44701T), isolated from a smear-ripened cheese.</title>
        <authorList>
            <consortium name="US DOE Joint Genome Institute (JGI-PGF)"/>
            <person name="Walter F."/>
            <person name="Albersmeier A."/>
            <person name="Kalinowski J."/>
            <person name="Ruckert C."/>
        </authorList>
    </citation>
    <scope>NUCLEOTIDE SEQUENCE [LARGE SCALE GENOMIC DNA]</scope>
    <source>
        <strain evidence="2 3">CGMCC 1.7286</strain>
    </source>
</reference>
<proteinExistence type="predicted"/>
<evidence type="ECO:0000313" key="3">
    <source>
        <dbReference type="Proteomes" id="UP000599578"/>
    </source>
</evidence>
<feature type="coiled-coil region" evidence="1">
    <location>
        <begin position="3"/>
        <end position="105"/>
    </location>
</feature>
<comment type="caution">
    <text evidence="2">The sequence shown here is derived from an EMBL/GenBank/DDBJ whole genome shotgun (WGS) entry which is preliminary data.</text>
</comment>
<keyword evidence="3" id="KW-1185">Reference proteome</keyword>
<dbReference type="Proteomes" id="UP000599578">
    <property type="component" value="Unassembled WGS sequence"/>
</dbReference>
<dbReference type="RefSeq" id="WP_188860138.1">
    <property type="nucleotide sequence ID" value="NZ_BMLT01000004.1"/>
</dbReference>
<keyword evidence="1" id="KW-0175">Coiled coil</keyword>